<dbReference type="GO" id="GO:0008168">
    <property type="term" value="F:methyltransferase activity"/>
    <property type="evidence" value="ECO:0007669"/>
    <property type="project" value="UniProtKB-KW"/>
</dbReference>
<name>L0KUV3_METHD</name>
<keyword evidence="1" id="KW-0808">Transferase</keyword>
<dbReference type="InterPro" id="IPR029063">
    <property type="entry name" value="SAM-dependent_MTases_sf"/>
</dbReference>
<dbReference type="Gene3D" id="3.40.50.150">
    <property type="entry name" value="Vaccinia Virus protein VP39"/>
    <property type="match status" value="1"/>
</dbReference>
<dbReference type="EMBL" id="CP003362">
    <property type="protein sequence ID" value="AGB48470.1"/>
    <property type="molecule type" value="Genomic_DNA"/>
</dbReference>
<dbReference type="Pfam" id="PF13649">
    <property type="entry name" value="Methyltransf_25"/>
    <property type="match status" value="1"/>
</dbReference>
<evidence type="ECO:0000256" key="1">
    <source>
        <dbReference type="ARBA" id="ARBA00022679"/>
    </source>
</evidence>
<keyword evidence="3" id="KW-0830">Ubiquinone</keyword>
<reference evidence="4" key="1">
    <citation type="submission" date="2012-02" db="EMBL/GenBank/DDBJ databases">
        <title>Complete sequence of chromosome of Methanomethylovorans hollandica DSM 15978.</title>
        <authorList>
            <person name="Lucas S."/>
            <person name="Copeland A."/>
            <person name="Lapidus A."/>
            <person name="Glavina del Rio T."/>
            <person name="Dalin E."/>
            <person name="Tice H."/>
            <person name="Bruce D."/>
            <person name="Goodwin L."/>
            <person name="Pitluck S."/>
            <person name="Peters L."/>
            <person name="Mikhailova N."/>
            <person name="Held B."/>
            <person name="Kyrpides N."/>
            <person name="Mavromatis K."/>
            <person name="Ivanova N."/>
            <person name="Brettin T."/>
            <person name="Detter J.C."/>
            <person name="Han C."/>
            <person name="Larimer F."/>
            <person name="Land M."/>
            <person name="Hauser L."/>
            <person name="Markowitz V."/>
            <person name="Cheng J.-F."/>
            <person name="Hugenholtz P."/>
            <person name="Woyke T."/>
            <person name="Wu D."/>
            <person name="Spring S."/>
            <person name="Schroeder M."/>
            <person name="Brambilla E."/>
            <person name="Klenk H.-P."/>
            <person name="Eisen J.A."/>
        </authorList>
    </citation>
    <scope>NUCLEOTIDE SEQUENCE [LARGE SCALE GENOMIC DNA]</scope>
    <source>
        <strain evidence="4">DSM 15978 / NBRC 107637 / DMS1</strain>
    </source>
</reference>
<accession>L0KUV3</accession>
<evidence type="ECO:0000259" key="2">
    <source>
        <dbReference type="Pfam" id="PF13649"/>
    </source>
</evidence>
<proteinExistence type="predicted"/>
<dbReference type="PANTHER" id="PTHR43861">
    <property type="entry name" value="TRANS-ACONITATE 2-METHYLTRANSFERASE-RELATED"/>
    <property type="match status" value="1"/>
</dbReference>
<evidence type="ECO:0000313" key="4">
    <source>
        <dbReference type="Proteomes" id="UP000010866"/>
    </source>
</evidence>
<dbReference type="HOGENOM" id="CLU_091228_0_0_2"/>
<dbReference type="CDD" id="cd02440">
    <property type="entry name" value="AdoMet_MTases"/>
    <property type="match status" value="1"/>
</dbReference>
<evidence type="ECO:0000313" key="3">
    <source>
        <dbReference type="EMBL" id="AGB48470.1"/>
    </source>
</evidence>
<dbReference type="GO" id="GO:0032259">
    <property type="term" value="P:methylation"/>
    <property type="evidence" value="ECO:0007669"/>
    <property type="project" value="UniProtKB-KW"/>
</dbReference>
<protein>
    <submittedName>
        <fullName evidence="3">Methylase involved in ubiquinone/menaquinone biosynthesis</fullName>
    </submittedName>
</protein>
<sequence length="230" mass="26742">MQRDSVKLQVTGHEELIEKEDILAWEREYRHLQWGCAGSISHITEMLPPGSKILDVGCGCGRHLFPLSTCYSTTGMDISSIALHKAREYLKKQDRKADYTTASLTHLPFKEETFDAVICLGVLQHLTEAGRYAATREIRRVLKCNGLVFLEVFGSQDMRYGGEEVEERSFMRQTGILYHYFTPEEIRTLFKGFQFLELKDKLLEKKYRREKYIRHMISAVMCYNQKKMPA</sequence>
<dbReference type="Proteomes" id="UP000010866">
    <property type="component" value="Chromosome"/>
</dbReference>
<dbReference type="AlphaFoldDB" id="L0KUV3"/>
<dbReference type="STRING" id="867904.Metho_0183"/>
<dbReference type="SUPFAM" id="SSF53335">
    <property type="entry name" value="S-adenosyl-L-methionine-dependent methyltransferases"/>
    <property type="match status" value="1"/>
</dbReference>
<keyword evidence="3" id="KW-0489">Methyltransferase</keyword>
<dbReference type="KEGG" id="mhz:Metho_0183"/>
<feature type="domain" description="Methyltransferase" evidence="2">
    <location>
        <begin position="53"/>
        <end position="146"/>
    </location>
</feature>
<keyword evidence="4" id="KW-1185">Reference proteome</keyword>
<organism evidence="3 4">
    <name type="scientific">Methanomethylovorans hollandica (strain DSM 15978 / NBRC 107637 / DMS1)</name>
    <dbReference type="NCBI Taxonomy" id="867904"/>
    <lineage>
        <taxon>Archaea</taxon>
        <taxon>Methanobacteriati</taxon>
        <taxon>Methanobacteriota</taxon>
        <taxon>Stenosarchaea group</taxon>
        <taxon>Methanomicrobia</taxon>
        <taxon>Methanosarcinales</taxon>
        <taxon>Methanosarcinaceae</taxon>
        <taxon>Methanomethylovorans</taxon>
    </lineage>
</organism>
<dbReference type="InterPro" id="IPR041698">
    <property type="entry name" value="Methyltransf_25"/>
</dbReference>
<gene>
    <name evidence="3" type="ordered locus">Metho_0183</name>
</gene>